<organism evidence="2 3">
    <name type="scientific">Halobacillus salinarum</name>
    <dbReference type="NCBI Taxonomy" id="2932257"/>
    <lineage>
        <taxon>Bacteria</taxon>
        <taxon>Bacillati</taxon>
        <taxon>Bacillota</taxon>
        <taxon>Bacilli</taxon>
        <taxon>Bacillales</taxon>
        <taxon>Bacillaceae</taxon>
        <taxon>Halobacillus</taxon>
    </lineage>
</organism>
<dbReference type="Pfam" id="PF05239">
    <property type="entry name" value="PRC"/>
    <property type="match status" value="1"/>
</dbReference>
<dbReference type="InterPro" id="IPR027275">
    <property type="entry name" value="PRC-brl_dom"/>
</dbReference>
<dbReference type="PANTHER" id="PTHR40061">
    <property type="entry name" value="SPORULATION PROTEIN YLMC-RELATED"/>
    <property type="match status" value="1"/>
</dbReference>
<name>A0ABY4EFU0_9BACI</name>
<dbReference type="SUPFAM" id="SSF50346">
    <property type="entry name" value="PRC-barrel domain"/>
    <property type="match status" value="1"/>
</dbReference>
<evidence type="ECO:0000313" key="2">
    <source>
        <dbReference type="EMBL" id="UOQ43009.1"/>
    </source>
</evidence>
<sequence length="84" mass="9387">MRLKTLASKQVIDVENGEKLGILGRADLVIEPETGRIKSLIIMNNGIMGIGKSRKEVMIDWEQITTIGEDTILLKSKKMREFGS</sequence>
<dbReference type="RefSeq" id="WP_244708369.1">
    <property type="nucleotide sequence ID" value="NZ_CP095073.1"/>
</dbReference>
<proteinExistence type="predicted"/>
<dbReference type="PANTHER" id="PTHR40061:SF1">
    <property type="entry name" value="SPORULATION PROTEIN YLMC-RELATED"/>
    <property type="match status" value="1"/>
</dbReference>
<evidence type="ECO:0000313" key="3">
    <source>
        <dbReference type="Proteomes" id="UP000831787"/>
    </source>
</evidence>
<dbReference type="InterPro" id="IPR011033">
    <property type="entry name" value="PRC_barrel-like_sf"/>
</dbReference>
<reference evidence="2 3" key="1">
    <citation type="submission" date="2022-04" db="EMBL/GenBank/DDBJ databases">
        <title>Halobacillus sp. isolated from saltern.</title>
        <authorList>
            <person name="Won M."/>
            <person name="Lee C.-M."/>
            <person name="Woen H.-Y."/>
            <person name="Kwon S.-W."/>
        </authorList>
    </citation>
    <scope>NUCLEOTIDE SEQUENCE [LARGE SCALE GENOMIC DNA]</scope>
    <source>
        <strain evidence="2 3">SSBR10-3</strain>
    </source>
</reference>
<dbReference type="InterPro" id="IPR014238">
    <property type="entry name" value="Spore_YlmC/YmxH"/>
</dbReference>
<gene>
    <name evidence="2" type="ORF">MUN89_13740</name>
</gene>
<dbReference type="Proteomes" id="UP000831787">
    <property type="component" value="Chromosome"/>
</dbReference>
<evidence type="ECO:0000259" key="1">
    <source>
        <dbReference type="Pfam" id="PF05239"/>
    </source>
</evidence>
<protein>
    <submittedName>
        <fullName evidence="2">YlmC/YmxH family sporulation protein</fullName>
    </submittedName>
</protein>
<dbReference type="Gene3D" id="2.30.30.240">
    <property type="entry name" value="PRC-barrel domain"/>
    <property type="match status" value="1"/>
</dbReference>
<dbReference type="NCBIfam" id="TIGR02888">
    <property type="entry name" value="spore_YlmC_YmxH"/>
    <property type="match status" value="1"/>
</dbReference>
<accession>A0ABY4EFU0</accession>
<keyword evidence="3" id="KW-1185">Reference proteome</keyword>
<feature type="domain" description="PRC-barrel" evidence="1">
    <location>
        <begin position="2"/>
        <end position="78"/>
    </location>
</feature>
<dbReference type="EMBL" id="CP095073">
    <property type="protein sequence ID" value="UOQ43009.1"/>
    <property type="molecule type" value="Genomic_DNA"/>
</dbReference>